<dbReference type="InParanoid" id="A0A024GKP6"/>
<evidence type="ECO:0000313" key="2">
    <source>
        <dbReference type="EMBL" id="CCI47309.1"/>
    </source>
</evidence>
<evidence type="ECO:0000313" key="3">
    <source>
        <dbReference type="Proteomes" id="UP000053237"/>
    </source>
</evidence>
<name>A0A024GKP6_9STRA</name>
<comment type="caution">
    <text evidence="2">The sequence shown here is derived from an EMBL/GenBank/DDBJ whole genome shotgun (WGS) entry which is preliminary data.</text>
</comment>
<dbReference type="Pfam" id="PF00026">
    <property type="entry name" value="Asp"/>
    <property type="match status" value="1"/>
</dbReference>
<dbReference type="InterPro" id="IPR021109">
    <property type="entry name" value="Peptidase_aspartic_dom_sf"/>
</dbReference>
<feature type="domain" description="Peptidase A1" evidence="1">
    <location>
        <begin position="145"/>
        <end position="254"/>
    </location>
</feature>
<evidence type="ECO:0000259" key="1">
    <source>
        <dbReference type="Pfam" id="PF00026"/>
    </source>
</evidence>
<dbReference type="SUPFAM" id="SSF50630">
    <property type="entry name" value="Acid proteases"/>
    <property type="match status" value="1"/>
</dbReference>
<dbReference type="AlphaFoldDB" id="A0A024GKP6"/>
<sequence length="295" mass="33699">MLSNITRLPPPMNHRISPHTISLLPNICMETPLHVKANTISVSLSKIDKATFLTLLPCGHKSKEGDVNSSKERFAVEFLTPQLETEKNKIFSFEFEHDAARLYFLPVEALARFEVSYHKASAITKDNAHQMLRPLKASIGMFGKEKEQMVAFDYGNLDTLIPKEVFSDFQKDLKENQMNFFHADHNRVLPCAEVNFNALPPITITIDNDFKYKFDPRDYIIANDKECRMGIKENPNEQDEWIIGARFAKTYVTAIKLSENAGADNSIEFGFFRKKGIFRLPSMEVKRLAGEMKST</sequence>
<dbReference type="EMBL" id="CAIX01000164">
    <property type="protein sequence ID" value="CCI47309.1"/>
    <property type="molecule type" value="Genomic_DNA"/>
</dbReference>
<proteinExistence type="predicted"/>
<dbReference type="Gene3D" id="2.40.70.10">
    <property type="entry name" value="Acid Proteases"/>
    <property type="match status" value="1"/>
</dbReference>
<organism evidence="2 3">
    <name type="scientific">Albugo candida</name>
    <dbReference type="NCBI Taxonomy" id="65357"/>
    <lineage>
        <taxon>Eukaryota</taxon>
        <taxon>Sar</taxon>
        <taxon>Stramenopiles</taxon>
        <taxon>Oomycota</taxon>
        <taxon>Peronosporomycetes</taxon>
        <taxon>Albuginales</taxon>
        <taxon>Albuginaceae</taxon>
        <taxon>Albugo</taxon>
    </lineage>
</organism>
<keyword evidence="3" id="KW-1185">Reference proteome</keyword>
<dbReference type="InterPro" id="IPR033121">
    <property type="entry name" value="PEPTIDASE_A1"/>
</dbReference>
<gene>
    <name evidence="2" type="ORF">BN9_083160</name>
</gene>
<reference evidence="2 3" key="1">
    <citation type="submission" date="2012-05" db="EMBL/GenBank/DDBJ databases">
        <title>Recombination and specialization in a pathogen metapopulation.</title>
        <authorList>
            <person name="Gardiner A."/>
            <person name="Kemen E."/>
            <person name="Schultz-Larsen T."/>
            <person name="MacLean D."/>
            <person name="Van Oosterhout C."/>
            <person name="Jones J.D.G."/>
        </authorList>
    </citation>
    <scope>NUCLEOTIDE SEQUENCE [LARGE SCALE GENOMIC DNA]</scope>
    <source>
        <strain evidence="2 3">Ac Nc2</strain>
    </source>
</reference>
<dbReference type="Proteomes" id="UP000053237">
    <property type="component" value="Unassembled WGS sequence"/>
</dbReference>
<protein>
    <recommendedName>
        <fullName evidence="1">Peptidase A1 domain-containing protein</fullName>
    </recommendedName>
</protein>
<accession>A0A024GKP6</accession>